<comment type="subcellular location">
    <subcellularLocation>
        <location evidence="1">Membrane</location>
        <topology evidence="1">Multi-pass membrane protein</topology>
    </subcellularLocation>
</comment>
<dbReference type="Proteomes" id="UP001465668">
    <property type="component" value="Unassembled WGS sequence"/>
</dbReference>
<dbReference type="EMBL" id="JARVKM010000051">
    <property type="protein sequence ID" value="KAK9773400.1"/>
    <property type="molecule type" value="Genomic_DNA"/>
</dbReference>
<dbReference type="Gene3D" id="1.20.1250.20">
    <property type="entry name" value="MFS general substrate transporter like domains"/>
    <property type="match status" value="1"/>
</dbReference>
<keyword evidence="3 6" id="KW-1133">Transmembrane helix</keyword>
<reference evidence="7 8" key="1">
    <citation type="submission" date="2024-02" db="EMBL/GenBank/DDBJ databases">
        <title>First draft genome assembly of two strains of Seiridium cardinale.</title>
        <authorList>
            <person name="Emiliani G."/>
            <person name="Scali E."/>
        </authorList>
    </citation>
    <scope>NUCLEOTIDE SEQUENCE [LARGE SCALE GENOMIC DNA]</scope>
    <source>
        <strain evidence="7 8">BM-138-000479</strain>
    </source>
</reference>
<evidence type="ECO:0000256" key="1">
    <source>
        <dbReference type="ARBA" id="ARBA00004141"/>
    </source>
</evidence>
<feature type="transmembrane region" description="Helical" evidence="6">
    <location>
        <begin position="355"/>
        <end position="380"/>
    </location>
</feature>
<feature type="transmembrane region" description="Helical" evidence="6">
    <location>
        <begin position="212"/>
        <end position="233"/>
    </location>
</feature>
<name>A0ABR2XHU3_9PEZI</name>
<feature type="region of interest" description="Disordered" evidence="5">
    <location>
        <begin position="1"/>
        <end position="20"/>
    </location>
</feature>
<accession>A0ABR2XHU3</accession>
<dbReference type="PANTHER" id="PTHR23507">
    <property type="entry name" value="ZGC:174356"/>
    <property type="match status" value="1"/>
</dbReference>
<keyword evidence="2 6" id="KW-0812">Transmembrane</keyword>
<feature type="transmembrane region" description="Helical" evidence="6">
    <location>
        <begin position="145"/>
        <end position="168"/>
    </location>
</feature>
<feature type="transmembrane region" description="Helical" evidence="6">
    <location>
        <begin position="392"/>
        <end position="419"/>
    </location>
</feature>
<dbReference type="InterPro" id="IPR011701">
    <property type="entry name" value="MFS"/>
</dbReference>
<protein>
    <submittedName>
        <fullName evidence="7">Uncharacterized protein</fullName>
    </submittedName>
</protein>
<evidence type="ECO:0000313" key="8">
    <source>
        <dbReference type="Proteomes" id="UP001465668"/>
    </source>
</evidence>
<keyword evidence="4 6" id="KW-0472">Membrane</keyword>
<evidence type="ECO:0000256" key="4">
    <source>
        <dbReference type="ARBA" id="ARBA00023136"/>
    </source>
</evidence>
<evidence type="ECO:0000256" key="2">
    <source>
        <dbReference type="ARBA" id="ARBA00022692"/>
    </source>
</evidence>
<keyword evidence="8" id="KW-1185">Reference proteome</keyword>
<feature type="transmembrane region" description="Helical" evidence="6">
    <location>
        <begin position="174"/>
        <end position="200"/>
    </location>
</feature>
<evidence type="ECO:0000313" key="7">
    <source>
        <dbReference type="EMBL" id="KAK9773400.1"/>
    </source>
</evidence>
<feature type="transmembrane region" description="Helical" evidence="6">
    <location>
        <begin position="46"/>
        <end position="67"/>
    </location>
</feature>
<evidence type="ECO:0000256" key="5">
    <source>
        <dbReference type="SAM" id="MobiDB-lite"/>
    </source>
</evidence>
<proteinExistence type="predicted"/>
<dbReference type="Pfam" id="PF07690">
    <property type="entry name" value="MFS_1"/>
    <property type="match status" value="1"/>
</dbReference>
<evidence type="ECO:0000256" key="3">
    <source>
        <dbReference type="ARBA" id="ARBA00022989"/>
    </source>
</evidence>
<dbReference type="PANTHER" id="PTHR23507:SF1">
    <property type="entry name" value="FI18259P1-RELATED"/>
    <property type="match status" value="1"/>
</dbReference>
<comment type="caution">
    <text evidence="7">The sequence shown here is derived from an EMBL/GenBank/DDBJ whole genome shotgun (WGS) entry which is preliminary data.</text>
</comment>
<organism evidence="7 8">
    <name type="scientific">Seiridium cardinale</name>
    <dbReference type="NCBI Taxonomy" id="138064"/>
    <lineage>
        <taxon>Eukaryota</taxon>
        <taxon>Fungi</taxon>
        <taxon>Dikarya</taxon>
        <taxon>Ascomycota</taxon>
        <taxon>Pezizomycotina</taxon>
        <taxon>Sordariomycetes</taxon>
        <taxon>Xylariomycetidae</taxon>
        <taxon>Amphisphaeriales</taxon>
        <taxon>Sporocadaceae</taxon>
        <taxon>Seiridium</taxon>
    </lineage>
</organism>
<evidence type="ECO:0000256" key="6">
    <source>
        <dbReference type="SAM" id="Phobius"/>
    </source>
</evidence>
<dbReference type="SUPFAM" id="SSF103473">
    <property type="entry name" value="MFS general substrate transporter"/>
    <property type="match status" value="1"/>
</dbReference>
<gene>
    <name evidence="7" type="ORF">SCAR479_09933</name>
</gene>
<sequence>MTRHLQVGDDGPDEARPLLAPPVETWDGPNKTLITSSHRTRCTWPWVYVVIGCILLAVVNDVGEYLYTAPRIRLFESVACARYYLQYDPSVVDPDGSVPERLCKINPVQDETASILGWQSFFDSIPAILLPLPYGYLADKYGRKWILVLALIGFTLTWVSTLIIVGVLHWPLQYVWLSSIFHTIGGGSTVGTTMITTIVADVVPSELRSTVFFYRFCADLIAEFFVPPATAILMKKSVWVPLLLAVGCQGMTLILVLFLPETLPLPVPHEAKSDTSSTSSTTSSYSVTDEQPLLDRKWKVWFQRTKASYAFVTRDLAVAALVFTFLVSKVGRQASNILLQYVSKRYGWNLAEAGLILSLRAGVNIALFTVVLPAIANFVLWRMNAAARDLRIAQASALLMTVGVIIMSSSATAACMILGK</sequence>
<dbReference type="InterPro" id="IPR036259">
    <property type="entry name" value="MFS_trans_sf"/>
</dbReference>
<feature type="transmembrane region" description="Helical" evidence="6">
    <location>
        <begin position="239"/>
        <end position="259"/>
    </location>
</feature>